<dbReference type="PANTHER" id="PTHR34939">
    <property type="entry name" value="PHOTOSYSTEM I REACTION CENTER SUBUNIT III, CHLOROPLASTIC"/>
    <property type="match status" value="1"/>
</dbReference>
<feature type="transmembrane region" description="Helical" evidence="5">
    <location>
        <begin position="47"/>
        <end position="65"/>
    </location>
</feature>
<keyword evidence="5" id="KW-0812">Transmembrane</keyword>
<dbReference type="GeneID" id="26640278"/>
<comment type="similarity">
    <text evidence="1">Belongs to the PsaF family.</text>
</comment>
<keyword evidence="5" id="KW-0472">Membrane</keyword>
<keyword evidence="7" id="KW-1185">Reference proteome</keyword>
<reference evidence="7" key="1">
    <citation type="submission" date="2014-08" db="EMBL/GenBank/DDBJ databases">
        <authorList>
            <person name="Edwards T."/>
        </authorList>
    </citation>
    <scope>NUCLEOTIDE SEQUENCE [LARGE SCALE GENOMIC DNA]</scope>
</reference>
<dbReference type="Pfam" id="PF02507">
    <property type="entry name" value="PSI_PsaF"/>
    <property type="match status" value="1"/>
</dbReference>
<dbReference type="InterPro" id="IPR002615">
    <property type="entry name" value="PSI_PsaJ"/>
</dbReference>
<dbReference type="Gene3D" id="1.10.8.110">
    <property type="entry name" value="Photosystem I PsaF, reaction centre subunit III"/>
    <property type="match status" value="1"/>
</dbReference>
<keyword evidence="3" id="KW-0603">Photosystem I</keyword>
<accession>A0A0K0KWQ1</accession>
<gene>
    <name evidence="6" type="primary">psaJF</name>
</gene>
<evidence type="ECO:0000256" key="2">
    <source>
        <dbReference type="ARBA" id="ARBA00022531"/>
    </source>
</evidence>
<evidence type="ECO:0000256" key="5">
    <source>
        <dbReference type="SAM" id="Phobius"/>
    </source>
</evidence>
<dbReference type="EMBL" id="KM359505">
    <property type="protein sequence ID" value="AIR93559.1"/>
    <property type="molecule type" value="Genomic_DNA"/>
</dbReference>
<evidence type="ECO:0000256" key="4">
    <source>
        <dbReference type="ARBA" id="ARBA00033433"/>
    </source>
</evidence>
<dbReference type="SMR" id="A0A0K0KWQ1"/>
<dbReference type="RefSeq" id="YP_009213734.1">
    <property type="nucleotide sequence ID" value="NC_028955.1"/>
</dbReference>
<keyword evidence="2" id="KW-0602">Photosynthesis</keyword>
<evidence type="ECO:0000256" key="3">
    <source>
        <dbReference type="ARBA" id="ARBA00022836"/>
    </source>
</evidence>
<sequence length="123" mass="13813">MRRFLSSAPVLGMVWITITSVMILEGLRAFPVYNELANGKWDSVWELTIPAMMFIYIAGCIGWAGRKYLIVVRERKDAAMAEIILDVKLAIRCILTSAVWPAEAHFEATKGKLLETNVTVSPR</sequence>
<feature type="transmembrane region" description="Helical" evidence="5">
    <location>
        <begin position="7"/>
        <end position="27"/>
    </location>
</feature>
<evidence type="ECO:0000256" key="1">
    <source>
        <dbReference type="ARBA" id="ARBA00008386"/>
    </source>
</evidence>
<protein>
    <recommendedName>
        <fullName evidence="4">PSI-F</fullName>
    </recommendedName>
</protein>
<dbReference type="Pfam" id="PF01701">
    <property type="entry name" value="PSI_PsaJ"/>
    <property type="match status" value="1"/>
</dbReference>
<dbReference type="SUPFAM" id="SSF81536">
    <property type="entry name" value="Subunit III of photosystem I reaction centre, PsaF"/>
    <property type="match status" value="1"/>
</dbReference>
<proteinExistence type="inferred from homology"/>
<dbReference type="KEGG" id="vg:26640278"/>
<name>A0A0K0KWQ1_9CAUD</name>
<evidence type="ECO:0000313" key="6">
    <source>
        <dbReference type="EMBL" id="AIR93559.1"/>
    </source>
</evidence>
<keyword evidence="5" id="KW-1133">Transmembrane helix</keyword>
<dbReference type="Proteomes" id="UP000207741">
    <property type="component" value="Segment"/>
</dbReference>
<dbReference type="PANTHER" id="PTHR34939:SF1">
    <property type="entry name" value="PHOTOSYSTEM I REACTION CENTER SUBUNIT III, CHLOROPLASTIC"/>
    <property type="match status" value="1"/>
</dbReference>
<evidence type="ECO:0000313" key="7">
    <source>
        <dbReference type="Proteomes" id="UP000207741"/>
    </source>
</evidence>
<organism evidence="6 7">
    <name type="scientific">Prochlorococcus phage P-TIM68</name>
    <dbReference type="NCBI Taxonomy" id="1542477"/>
    <lineage>
        <taxon>Viruses</taxon>
        <taxon>Duplodnaviria</taxon>
        <taxon>Heunggongvirae</taxon>
        <taxon>Uroviricota</taxon>
        <taxon>Caudoviricetes</taxon>
        <taxon>Pantevenvirales</taxon>
        <taxon>Kyanoviridae</taxon>
        <taxon>Haifavirus</taxon>
        <taxon>Haifavirus tim68</taxon>
    </lineage>
</organism>
<dbReference type="InterPro" id="IPR036577">
    <property type="entry name" value="PSI_PsaF_sf"/>
</dbReference>
<dbReference type="InterPro" id="IPR003666">
    <property type="entry name" value="PSI_PsaF"/>
</dbReference>
<dbReference type="GO" id="GO:0015979">
    <property type="term" value="P:photosynthesis"/>
    <property type="evidence" value="ECO:0007669"/>
    <property type="project" value="UniProtKB-KW"/>
</dbReference>